<name>A0A9N8H1H9_PRORE</name>
<accession>A0A9N8H1H9</accession>
<comment type="caution">
    <text evidence="1">The sequence shown here is derived from an EMBL/GenBank/DDBJ whole genome shotgun (WGS) entry which is preliminary data.</text>
</comment>
<dbReference type="AlphaFoldDB" id="A0A9N8H1H9"/>
<gene>
    <name evidence="1" type="ORF">GHA_04361</name>
</gene>
<dbReference type="Proteomes" id="UP000834611">
    <property type="component" value="Unassembled WGS sequence"/>
</dbReference>
<proteinExistence type="predicted"/>
<sequence>MQPVEDEQRALDAAQLAQRDGQAVLARVAAEFPEHQRGRHRALLDRGGQPQDFVPMGADVLDVERAADHRLERVIGGIALRDVELGVAQVADARREAEAQEVHQGEDVIGEARRVGVVLLDPQVGFVVQQAVEHVG</sequence>
<protein>
    <submittedName>
        <fullName evidence="1">Uncharacterized protein</fullName>
    </submittedName>
</protein>
<dbReference type="EMBL" id="CAHPSF010000018">
    <property type="protein sequence ID" value="CAB5717904.1"/>
    <property type="molecule type" value="Genomic_DNA"/>
</dbReference>
<evidence type="ECO:0000313" key="1">
    <source>
        <dbReference type="EMBL" id="CAB5717904.1"/>
    </source>
</evidence>
<evidence type="ECO:0000313" key="2">
    <source>
        <dbReference type="Proteomes" id="UP000834611"/>
    </source>
</evidence>
<organism evidence="1 2">
    <name type="scientific">Providencia rettgeri</name>
    <dbReference type="NCBI Taxonomy" id="587"/>
    <lineage>
        <taxon>Bacteria</taxon>
        <taxon>Pseudomonadati</taxon>
        <taxon>Pseudomonadota</taxon>
        <taxon>Gammaproteobacteria</taxon>
        <taxon>Enterobacterales</taxon>
        <taxon>Morganellaceae</taxon>
        <taxon>Providencia</taxon>
    </lineage>
</organism>
<reference evidence="1" key="1">
    <citation type="submission" date="2020-05" db="EMBL/GenBank/DDBJ databases">
        <authorList>
            <person name="Delgado-Blas J."/>
        </authorList>
    </citation>
    <scope>NUCLEOTIDE SEQUENCE</scope>
    <source>
        <strain evidence="1">BB1453</strain>
    </source>
</reference>